<evidence type="ECO:0000259" key="2">
    <source>
        <dbReference type="Pfam" id="PF05305"/>
    </source>
</evidence>
<dbReference type="InterPro" id="IPR007969">
    <property type="entry name" value="DUF732"/>
</dbReference>
<dbReference type="Pfam" id="PF05305">
    <property type="entry name" value="DUF732"/>
    <property type="match status" value="1"/>
</dbReference>
<keyword evidence="1" id="KW-0732">Signal</keyword>
<dbReference type="KEGG" id="mspg:F6B93_06315"/>
<feature type="chain" id="PRO_5036733954" evidence="1">
    <location>
        <begin position="39"/>
        <end position="124"/>
    </location>
</feature>
<evidence type="ECO:0000313" key="4">
    <source>
        <dbReference type="Proteomes" id="UP000682202"/>
    </source>
</evidence>
<dbReference type="RefSeq" id="WP_211698329.1">
    <property type="nucleotide sequence ID" value="NZ_CP046600.1"/>
</dbReference>
<dbReference type="AlphaFoldDB" id="A0A975PW37"/>
<name>A0A975PW37_9MYCO</name>
<feature type="signal peptide" evidence="1">
    <location>
        <begin position="1"/>
        <end position="38"/>
    </location>
</feature>
<feature type="domain" description="DUF732" evidence="2">
    <location>
        <begin position="42"/>
        <end position="111"/>
    </location>
</feature>
<protein>
    <submittedName>
        <fullName evidence="3">DUF732 domain-containing protein</fullName>
    </submittedName>
</protein>
<dbReference type="Proteomes" id="UP000682202">
    <property type="component" value="Chromosome"/>
</dbReference>
<proteinExistence type="predicted"/>
<sequence>MTTQMTYNRRKSRVTRQAVMLLASLIGAAALSVAPANADTSDRLFLGALGLAGIPFSDPLAATSLGKSVCPMMAKQGADMSAIAVNMSNSGMSPLMARLFTRTAISIYCPQLMSKFITGDFVGI</sequence>
<gene>
    <name evidence="3" type="ORF">F6B93_06315</name>
</gene>
<evidence type="ECO:0000313" key="3">
    <source>
        <dbReference type="EMBL" id="QUR66760.1"/>
    </source>
</evidence>
<dbReference type="EMBL" id="CP046600">
    <property type="protein sequence ID" value="QUR66760.1"/>
    <property type="molecule type" value="Genomic_DNA"/>
</dbReference>
<accession>A0A975PW37</accession>
<keyword evidence="4" id="KW-1185">Reference proteome</keyword>
<organism evidence="3 4">
    <name type="scientific">Mycobacterium spongiae</name>
    <dbReference type="NCBI Taxonomy" id="886343"/>
    <lineage>
        <taxon>Bacteria</taxon>
        <taxon>Bacillati</taxon>
        <taxon>Actinomycetota</taxon>
        <taxon>Actinomycetes</taxon>
        <taxon>Mycobacteriales</taxon>
        <taxon>Mycobacteriaceae</taxon>
        <taxon>Mycobacterium</taxon>
    </lineage>
</organism>
<evidence type="ECO:0000256" key="1">
    <source>
        <dbReference type="SAM" id="SignalP"/>
    </source>
</evidence>
<reference evidence="3" key="1">
    <citation type="submission" date="2019-12" db="EMBL/GenBank/DDBJ databases">
        <title>Mycobacterium spongiae sp. nov.</title>
        <authorList>
            <person name="Stinear T."/>
        </authorList>
    </citation>
    <scope>NUCLEOTIDE SEQUENCE</scope>
    <source>
        <strain evidence="3">FSD4b-SM</strain>
    </source>
</reference>